<dbReference type="eggNOG" id="ENOG5034CBY">
    <property type="taxonomic scope" value="Bacteria"/>
</dbReference>
<dbReference type="OrthoDB" id="8617356at2"/>
<dbReference type="Proteomes" id="UP000005801">
    <property type="component" value="Unassembled WGS sequence"/>
</dbReference>
<keyword evidence="2" id="KW-1185">Reference proteome</keyword>
<evidence type="ECO:0000313" key="1">
    <source>
        <dbReference type="EMBL" id="EDM74220.1"/>
    </source>
</evidence>
<dbReference type="AlphaFoldDB" id="A6GIS5"/>
<evidence type="ECO:0000313" key="2">
    <source>
        <dbReference type="Proteomes" id="UP000005801"/>
    </source>
</evidence>
<proteinExistence type="predicted"/>
<dbReference type="STRING" id="391625.PPSIR1_14725"/>
<comment type="caution">
    <text evidence="1">The sequence shown here is derived from an EMBL/GenBank/DDBJ whole genome shotgun (WGS) entry which is preliminary data.</text>
</comment>
<reference evidence="1 2" key="1">
    <citation type="submission" date="2007-06" db="EMBL/GenBank/DDBJ databases">
        <authorList>
            <person name="Shimkets L."/>
            <person name="Ferriera S."/>
            <person name="Johnson J."/>
            <person name="Kravitz S."/>
            <person name="Beeson K."/>
            <person name="Sutton G."/>
            <person name="Rogers Y.-H."/>
            <person name="Friedman R."/>
            <person name="Frazier M."/>
            <person name="Venter J.C."/>
        </authorList>
    </citation>
    <scope>NUCLEOTIDE SEQUENCE [LARGE SCALE GENOMIC DNA]</scope>
    <source>
        <strain evidence="1 2">SIR-1</strain>
    </source>
</reference>
<organism evidence="1 2">
    <name type="scientific">Plesiocystis pacifica SIR-1</name>
    <dbReference type="NCBI Taxonomy" id="391625"/>
    <lineage>
        <taxon>Bacteria</taxon>
        <taxon>Pseudomonadati</taxon>
        <taxon>Myxococcota</taxon>
        <taxon>Polyangia</taxon>
        <taxon>Nannocystales</taxon>
        <taxon>Nannocystaceae</taxon>
        <taxon>Plesiocystis</taxon>
    </lineage>
</organism>
<dbReference type="RefSeq" id="WP_006976611.1">
    <property type="nucleotide sequence ID" value="NZ_ABCS01000142.1"/>
</dbReference>
<dbReference type="EMBL" id="ABCS01000142">
    <property type="protein sequence ID" value="EDM74220.1"/>
    <property type="molecule type" value="Genomic_DNA"/>
</dbReference>
<gene>
    <name evidence="1" type="ORF">PPSIR1_14725</name>
</gene>
<protein>
    <submittedName>
        <fullName evidence="1">Uncharacterized protein</fullName>
    </submittedName>
</protein>
<sequence>MTTGDPPVTTDGNPFSLLAYIVFKVRHALETQEEPGRPPRWVRISRGAKYKDEIIGKGVGYAVQGLAESVSFLTELTLDLEELLYQTDAAAAIAEVVLKMVSAVGDDQFKNGVIALLDDDPNDGQDPPIATDINSVLSDIQGAVQDIERVLDYIPTPEDVRSLGHEFYRLMCLVQENFPRDANNAIDTNDGDLTDPEKQINISQTGKIWPCVWAYNVKAKDDELKHVKARGLGTDEANEVELRFFGLRRLWTDDTSNLPQSAKLVWEDDNGDIEIYDHNHNPAIVEDLPNGVRNIADDDLDAVIKLLQAHEYNDPALTLGSPSWSDIRVNLMKFQFLNDISATGDLDNETINRLLNLDFSRKNLKRAVKFDPAALFPWDTPNVPPAVAMDGRLELINPGAEDFDDEAISIQSKAGSPYHYAVVPSSPGGILPKAVSNWPKGQGWIGETNNARGFVALRSRARNLQAGDTPPSGDTSGRFVGGLYSEGEAAFGEYFWAARHVEPWEAGRSGTPGSNALFGGGQPQPEVEDGPIISRMFQWVALPSWLDPDSPPEPGLELFMQASALQRSLFSDRNGGGYPDQGRIRLELHDTYDPQLTPLNIPTAQAASNKSTTEWFPSHGLTAAILDIAIADRKRLWTLRRTDRIKITSGTSAVCLVVEGRHQSAYDIDAYFEDFQILWSWRDPS</sequence>
<accession>A6GIS5</accession>
<name>A6GIS5_9BACT</name>